<evidence type="ECO:0000259" key="1">
    <source>
        <dbReference type="Pfam" id="PF17389"/>
    </source>
</evidence>
<dbReference type="InterPro" id="IPR008928">
    <property type="entry name" value="6-hairpin_glycosidase_sf"/>
</dbReference>
<keyword evidence="5" id="KW-1185">Reference proteome</keyword>
<dbReference type="SUPFAM" id="SSF48208">
    <property type="entry name" value="Six-hairpin glycosidases"/>
    <property type="match status" value="1"/>
</dbReference>
<feature type="domain" description="Alpha-L-rhamnosidase six-hairpin glycosidase" evidence="1">
    <location>
        <begin position="563"/>
        <end position="902"/>
    </location>
</feature>
<proteinExistence type="predicted"/>
<evidence type="ECO:0000313" key="5">
    <source>
        <dbReference type="Proteomes" id="UP000826651"/>
    </source>
</evidence>
<evidence type="ECO:0008006" key="6">
    <source>
        <dbReference type="Google" id="ProtNLM"/>
    </source>
</evidence>
<dbReference type="InterPro" id="IPR012341">
    <property type="entry name" value="6hp_glycosidase-like_sf"/>
</dbReference>
<dbReference type="Gene3D" id="2.60.420.10">
    <property type="entry name" value="Maltose phosphorylase, domain 3"/>
    <property type="match status" value="1"/>
</dbReference>
<dbReference type="Pfam" id="PF17389">
    <property type="entry name" value="Bac_rhamnosid6H"/>
    <property type="match status" value="1"/>
</dbReference>
<feature type="domain" description="Alpha-L-rhamnosidase" evidence="3">
    <location>
        <begin position="239"/>
        <end position="368"/>
    </location>
</feature>
<dbReference type="InterPro" id="IPR035398">
    <property type="entry name" value="Bac_rhamnosid_C"/>
</dbReference>
<comment type="caution">
    <text evidence="4">The sequence shown here is derived from an EMBL/GenBank/DDBJ whole genome shotgun (WGS) entry which is preliminary data.</text>
</comment>
<evidence type="ECO:0000313" key="4">
    <source>
        <dbReference type="EMBL" id="MBZ2196239.1"/>
    </source>
</evidence>
<dbReference type="InterPro" id="IPR035396">
    <property type="entry name" value="Bac_rhamnosid6H"/>
</dbReference>
<dbReference type="Gene3D" id="1.50.10.10">
    <property type="match status" value="1"/>
</dbReference>
<dbReference type="EMBL" id="JAGSHT010000009">
    <property type="protein sequence ID" value="MBZ2196239.1"/>
    <property type="molecule type" value="Genomic_DNA"/>
</dbReference>
<dbReference type="PANTHER" id="PTHR34987">
    <property type="entry name" value="C, PUTATIVE (AFU_ORTHOLOGUE AFUA_3G02880)-RELATED"/>
    <property type="match status" value="1"/>
</dbReference>
<evidence type="ECO:0000259" key="3">
    <source>
        <dbReference type="Pfam" id="PF21557"/>
    </source>
</evidence>
<protein>
    <recommendedName>
        <fullName evidence="6">Alpha-L-rhamnosidase</fullName>
    </recommendedName>
</protein>
<organism evidence="4 5">
    <name type="scientific">Occultella gossypii</name>
    <dbReference type="NCBI Taxonomy" id="2800820"/>
    <lineage>
        <taxon>Bacteria</taxon>
        <taxon>Bacillati</taxon>
        <taxon>Actinomycetota</taxon>
        <taxon>Actinomycetes</taxon>
        <taxon>Micrococcales</taxon>
        <taxon>Ruaniaceae</taxon>
        <taxon>Occultella</taxon>
    </lineage>
</organism>
<dbReference type="InterPro" id="IPR048653">
    <property type="entry name" value="RhaB_D2"/>
</dbReference>
<reference evidence="4 5" key="1">
    <citation type="submission" date="2021-04" db="EMBL/GenBank/DDBJ databases">
        <title>Ruania sp. nov., isolated from sandy soil of mangrove forest.</title>
        <authorList>
            <person name="Ge X."/>
            <person name="Huang R."/>
            <person name="Liu W."/>
        </authorList>
    </citation>
    <scope>NUCLEOTIDE SEQUENCE [LARGE SCALE GENOMIC DNA]</scope>
    <source>
        <strain evidence="4 5">N2-46</strain>
    </source>
</reference>
<evidence type="ECO:0000259" key="2">
    <source>
        <dbReference type="Pfam" id="PF17390"/>
    </source>
</evidence>
<dbReference type="Pfam" id="PF17390">
    <property type="entry name" value="Bac_rhamnosid_C"/>
    <property type="match status" value="1"/>
</dbReference>
<dbReference type="RefSeq" id="WP_223404920.1">
    <property type="nucleotide sequence ID" value="NZ_JAGSHT010000009.1"/>
</dbReference>
<accession>A0ABS7S9B0</accession>
<gene>
    <name evidence="4" type="ORF">KCQ71_08760</name>
</gene>
<dbReference type="Proteomes" id="UP000826651">
    <property type="component" value="Unassembled WGS sequence"/>
</dbReference>
<name>A0ABS7S9B0_9MICO</name>
<dbReference type="Pfam" id="PF21557">
    <property type="entry name" value="RhaB_D2"/>
    <property type="match status" value="1"/>
</dbReference>
<dbReference type="PANTHER" id="PTHR34987:SF2">
    <property type="entry name" value="B, PUTATIVE (AFU_ORTHOLOGUE AFUA_7G05040)-RELATED"/>
    <property type="match status" value="1"/>
</dbReference>
<sequence>MTSTPPPSETDTSATWQPATRWIWDDGEPTPRNAWRCFRRRFAADKGGTALLRVTADTRYVVFVNGTRIGHGPVRAFGDRWPVDTWDIWWHLREYKWNTVAVLVAHHGVATFQSLPGRGGLLAELDLGWGIVGTDSKWEVATHGGHDPRAPRISPQLAFTENVDGAWQPDWTDGGDAHEGTYPNGVEAGWAPATEIAAPGEGPWSTLVPRSIPPLQEEIVAPVAVRSVERVRQWAESWTVDVRATFDPTSPAHANPSAYGGYLLTALTLAEQGPARPVTVGLPLTTTLPRLRGIAVDGRHWDIEELAPGPADLRTLDLELDAGPHWLALDVSMYDHGYPLPLLLDGADLTHPWDPEAPTPFVALGPIGDPNPAFDRPLAHPTRPEVTPTPQVSSAVAALTATRDQGAVPLPAATIPAALVATTSVYGQVVHPREQDPLTADVTGLTRGEPVVLPDGGDVSIVLDLGIEASGFVIVDLDAPAGTIVDVYGFEYIDGVRRQETTAMDNTLRYRTRAGRQRYESPVRRGLRYLQLVVRRDAAAPGPVTLHEVAVRNSHYPTGPAEDAGEFAASDGLLTEIWEMSRRTVIACMEDTFVDCPVYEQAFWVGDTYSSARFASSLFDVAPLIERSLRLVPGSKGQTPLLGSQVPSGWTNVIPAWTFFWVLACDEHARRTGDATFARDLLPEAVAALDAFAEHLDANGLLSIEAWNLLDWAPMDQPNAGIVTHQNALFVMALDAAAGLADRAQPGGGVELAGDLRARAEALRAAIATHLWSPEREAFIDAIHADGARSDVISVQTQMFAHLAGVGSEPQRRRTRALVVDPPSELVQIGSPWMSIFRYDVLEAAGRADVALADLRRDYGAMIEAGAVTCWEMFPAPDREWPTRSHCHAWSAAPASFLPAVVLGIRLLDGGTRVEIAPHPGDLVWARGAVPLPGGGRVEVAWARDGAALDLQVAAPTGVEVTVREPHGFTTSVRLREPLP</sequence>
<dbReference type="Gene3D" id="2.60.120.260">
    <property type="entry name" value="Galactose-binding domain-like"/>
    <property type="match status" value="3"/>
</dbReference>
<feature type="domain" description="Alpha-L-rhamnosidase C-terminal" evidence="2">
    <location>
        <begin position="913"/>
        <end position="964"/>
    </location>
</feature>